<comment type="similarity">
    <text evidence="1">Belongs to the polyribonucleotide nucleotidyltransferase family.</text>
</comment>
<dbReference type="FunFam" id="3.30.1370.10:FF:000001">
    <property type="entry name" value="Polyribonucleotide nucleotidyltransferase"/>
    <property type="match status" value="1"/>
</dbReference>
<evidence type="ECO:0000256" key="3">
    <source>
        <dbReference type="ARBA" id="ARBA00022679"/>
    </source>
</evidence>
<keyword evidence="3" id="KW-0808">Transferase</keyword>
<dbReference type="InterPro" id="IPR027408">
    <property type="entry name" value="PNPase/RNase_PH_dom_sf"/>
</dbReference>
<dbReference type="SUPFAM" id="SSF54791">
    <property type="entry name" value="Eukaryotic type KH-domain (KH-domain type I)"/>
    <property type="match status" value="1"/>
</dbReference>
<dbReference type="InParanoid" id="A0A0G4GIA3"/>
<dbReference type="OrthoDB" id="448234at2759"/>
<feature type="region of interest" description="Disordered" evidence="8">
    <location>
        <begin position="61"/>
        <end position="85"/>
    </location>
</feature>
<dbReference type="PANTHER" id="PTHR11252">
    <property type="entry name" value="POLYRIBONUCLEOTIDE NUCLEOTIDYLTRANSFERASE"/>
    <property type="match status" value="1"/>
</dbReference>
<dbReference type="PROSITE" id="PS50084">
    <property type="entry name" value="KH_TYPE_1"/>
    <property type="match status" value="1"/>
</dbReference>
<dbReference type="InterPro" id="IPR015847">
    <property type="entry name" value="ExoRNase_PH_dom2"/>
</dbReference>
<reference evidence="11 12" key="1">
    <citation type="submission" date="2014-11" db="EMBL/GenBank/DDBJ databases">
        <authorList>
            <person name="Zhu J."/>
            <person name="Qi W."/>
            <person name="Song R."/>
        </authorList>
    </citation>
    <scope>NUCLEOTIDE SEQUENCE [LARGE SCALE GENOMIC DNA]</scope>
</reference>
<feature type="region of interest" description="Disordered" evidence="8">
    <location>
        <begin position="913"/>
        <end position="1005"/>
    </location>
</feature>
<feature type="compositionally biased region" description="Basic residues" evidence="8">
    <location>
        <begin position="969"/>
        <end position="981"/>
    </location>
</feature>
<dbReference type="InterPro" id="IPR036345">
    <property type="entry name" value="ExoRNase_PH_dom2_sf"/>
</dbReference>
<dbReference type="STRING" id="1169540.A0A0G4GIA3"/>
<dbReference type="InterPro" id="IPR004088">
    <property type="entry name" value="KH_dom_type_1"/>
</dbReference>
<gene>
    <name evidence="11" type="ORF">Vbra_17834</name>
</gene>
<dbReference type="NCBIfam" id="TIGR03591">
    <property type="entry name" value="polynuc_phos"/>
    <property type="match status" value="1"/>
</dbReference>
<dbReference type="SUPFAM" id="SSF50249">
    <property type="entry name" value="Nucleic acid-binding proteins"/>
    <property type="match status" value="2"/>
</dbReference>
<feature type="signal peptide" evidence="9">
    <location>
        <begin position="1"/>
        <end position="27"/>
    </location>
</feature>
<evidence type="ECO:0000256" key="2">
    <source>
        <dbReference type="ARBA" id="ARBA00012416"/>
    </source>
</evidence>
<dbReference type="CDD" id="cd00164">
    <property type="entry name" value="S1_like"/>
    <property type="match status" value="1"/>
</dbReference>
<dbReference type="PROSITE" id="PS50126">
    <property type="entry name" value="S1"/>
    <property type="match status" value="2"/>
</dbReference>
<keyword evidence="12" id="KW-1185">Reference proteome</keyword>
<dbReference type="Pfam" id="PF03725">
    <property type="entry name" value="RNase_PH_C"/>
    <property type="match status" value="1"/>
</dbReference>
<feature type="domain" description="S1 motif" evidence="10">
    <location>
        <begin position="732"/>
        <end position="803"/>
    </location>
</feature>
<dbReference type="InterPro" id="IPR012340">
    <property type="entry name" value="NA-bd_OB-fold"/>
</dbReference>
<dbReference type="HAMAP" id="MF_01595">
    <property type="entry name" value="PNPase"/>
    <property type="match status" value="1"/>
</dbReference>
<dbReference type="InterPro" id="IPR001247">
    <property type="entry name" value="ExoRNase_PH_dom1"/>
</dbReference>
<keyword evidence="9" id="KW-0732">Signal</keyword>
<dbReference type="NCBIfam" id="NF008805">
    <property type="entry name" value="PRK11824.1"/>
    <property type="match status" value="1"/>
</dbReference>
<evidence type="ECO:0000256" key="9">
    <source>
        <dbReference type="SAM" id="SignalP"/>
    </source>
</evidence>
<dbReference type="Proteomes" id="UP000041254">
    <property type="component" value="Unassembled WGS sequence"/>
</dbReference>
<dbReference type="AlphaFoldDB" id="A0A0G4GIA3"/>
<evidence type="ECO:0000313" key="11">
    <source>
        <dbReference type="EMBL" id="CEM29576.1"/>
    </source>
</evidence>
<protein>
    <recommendedName>
        <fullName evidence="2">polyribonucleotide nucleotidyltransferase</fullName>
        <ecNumber evidence="2">2.7.7.8</ecNumber>
    </recommendedName>
    <alternativeName>
        <fullName evidence="6">Polynucleotide phosphorylase 1</fullName>
    </alternativeName>
</protein>
<proteinExistence type="inferred from homology"/>
<name>A0A0G4GIA3_VITBC</name>
<dbReference type="InterPro" id="IPR036612">
    <property type="entry name" value="KH_dom_type_1_sf"/>
</dbReference>
<dbReference type="InterPro" id="IPR004087">
    <property type="entry name" value="KH_dom"/>
</dbReference>
<organism evidence="11 12">
    <name type="scientific">Vitrella brassicaformis (strain CCMP3155)</name>
    <dbReference type="NCBI Taxonomy" id="1169540"/>
    <lineage>
        <taxon>Eukaryota</taxon>
        <taxon>Sar</taxon>
        <taxon>Alveolata</taxon>
        <taxon>Colpodellida</taxon>
        <taxon>Vitrellaceae</taxon>
        <taxon>Vitrella</taxon>
    </lineage>
</organism>
<feature type="compositionally biased region" description="Polar residues" evidence="8">
    <location>
        <begin position="61"/>
        <end position="74"/>
    </location>
</feature>
<evidence type="ECO:0000313" key="12">
    <source>
        <dbReference type="Proteomes" id="UP000041254"/>
    </source>
</evidence>
<dbReference type="EMBL" id="CDMY01000677">
    <property type="protein sequence ID" value="CEM29576.1"/>
    <property type="molecule type" value="Genomic_DNA"/>
</dbReference>
<dbReference type="InterPro" id="IPR020568">
    <property type="entry name" value="Ribosomal_Su5_D2-typ_SF"/>
</dbReference>
<dbReference type="SUPFAM" id="SSF54211">
    <property type="entry name" value="Ribosomal protein S5 domain 2-like"/>
    <property type="match status" value="2"/>
</dbReference>
<sequence>MKPMGSSSWRLVHFVCALGALVDLASALRRGSGDAAGFAHPLVSEGLQRLQQPLTSRLRSAPFSVSTDVSPESVQSHDDATTESDLPFSVPHSEPGESYWEVLPSAAQTVHRQTIEKYGDYDVILETGNVARQAAGSVMVRMGDCVVLSAVTVSERDTDKDFFPLRVDYVEKVYSAGRIPGGWTKREMSQQDPEILIGRLIDRPIRPLFPKWFKREVQIVTTLLSYDENVDPAIPALLGASAALTLAGVPFQRPLGAARVGYVDGEYVLNPTAAEDDISGLDLTVAGTSEAIMMVEAQANELTEEVVLGGILYGHEQARRAIEAIQQLADKAGRNTAFTQMTPPPDQESRRLPLGLDATIDHLADAIVRTGDKGGRAELTKDAEAQLRAACDDPEMMHVVTGMLESRVKERMRQRVLSEGVRVDGRGLKEVRSIACSVGLLPRVHGSALFTRGGTQSLSTVTLGGDRDAKQIDDVRSDRLPFILHYNFPPYSVNEIGFLGRPKRRDIGHGWLARRALQTLMPSEFAFPYTVRVVSEITESDGSSSMATVCASSLALMDAGVPLSKPVAGVAMGLIKDPNGPLFAVLTDIMGFEDALGDMDFKVAGTTEGITALQMDIKIGGIDGSVLKEALAQAREGRMHILNEMSATIAEPRTSLSPWAPQIFTHQIKPSQMGDVIGRGGERVRQLEEDYSVKITVSDDGLVQILAEDPRKGREVLEYIKGITDETPIPLGTRFDNAQVVQVAPAFVIVKLNEFREGFLHVSETPEGDSFVPNLGAVYPVGNNLTVWVKEVQENGRLRVTAREETGALLEQAQGSEEEIQKLLSELQTKKGAGARQAPIRIDYKVGDEVKGAMVDRIFPKHAILKLPGADRAGLLPIGKIANEYVPNVRDYFKEGQEVRVWVDDLAPGKRSIIVTAIPPPPDSTPDGHDDYEKAPTPSPLFELRSGSLDSLLDEAYADLERSKSQGAKPRRDKGGGRGKPRLAPVDTLVGEGGGEEGNQQDVKR</sequence>
<dbReference type="Gene3D" id="3.30.230.70">
    <property type="entry name" value="GHMP Kinase, N-terminal domain"/>
    <property type="match status" value="2"/>
</dbReference>
<dbReference type="OMA" id="GANFCSL"/>
<feature type="domain" description="S1 motif" evidence="10">
    <location>
        <begin position="847"/>
        <end position="918"/>
    </location>
</feature>
<evidence type="ECO:0000256" key="7">
    <source>
        <dbReference type="PROSITE-ProRule" id="PRU00117"/>
    </source>
</evidence>
<dbReference type="Pfam" id="PF01138">
    <property type="entry name" value="RNase_PH"/>
    <property type="match status" value="2"/>
</dbReference>
<dbReference type="VEuPathDB" id="CryptoDB:Vbra_17834"/>
<keyword evidence="5 7" id="KW-0694">RNA-binding</keyword>
<dbReference type="GO" id="GO:0004654">
    <property type="term" value="F:polyribonucleotide nucleotidyltransferase activity"/>
    <property type="evidence" value="ECO:0007669"/>
    <property type="project" value="UniProtKB-EC"/>
</dbReference>
<accession>A0A0G4GIA3</accession>
<dbReference type="PANTHER" id="PTHR11252:SF0">
    <property type="entry name" value="POLYRIBONUCLEOTIDE NUCLEOTIDYLTRANSFERASE 1, MITOCHONDRIAL"/>
    <property type="match status" value="1"/>
</dbReference>
<dbReference type="FunFam" id="3.30.230.70:FF:000001">
    <property type="entry name" value="Polyribonucleotide nucleotidyltransferase"/>
    <property type="match status" value="1"/>
</dbReference>
<evidence type="ECO:0000256" key="6">
    <source>
        <dbReference type="ARBA" id="ARBA00031451"/>
    </source>
</evidence>
<dbReference type="SMART" id="SM00316">
    <property type="entry name" value="S1"/>
    <property type="match status" value="2"/>
</dbReference>
<dbReference type="GO" id="GO:0006402">
    <property type="term" value="P:mRNA catabolic process"/>
    <property type="evidence" value="ECO:0007669"/>
    <property type="project" value="InterPro"/>
</dbReference>
<dbReference type="CDD" id="cd02393">
    <property type="entry name" value="KH-I_PNPase"/>
    <property type="match status" value="1"/>
</dbReference>
<evidence type="ECO:0000256" key="8">
    <source>
        <dbReference type="SAM" id="MobiDB-lite"/>
    </source>
</evidence>
<dbReference type="GO" id="GO:0005829">
    <property type="term" value="C:cytosol"/>
    <property type="evidence" value="ECO:0007669"/>
    <property type="project" value="TreeGrafter"/>
</dbReference>
<dbReference type="SUPFAM" id="SSF55666">
    <property type="entry name" value="Ribonuclease PH domain 2-like"/>
    <property type="match status" value="2"/>
</dbReference>
<dbReference type="GO" id="GO:0000175">
    <property type="term" value="F:3'-5'-RNA exonuclease activity"/>
    <property type="evidence" value="ECO:0007669"/>
    <property type="project" value="TreeGrafter"/>
</dbReference>
<dbReference type="CDD" id="cd11364">
    <property type="entry name" value="RNase_PH_PNPase_2"/>
    <property type="match status" value="1"/>
</dbReference>
<dbReference type="InterPro" id="IPR012162">
    <property type="entry name" value="PNPase"/>
</dbReference>
<dbReference type="InterPro" id="IPR003029">
    <property type="entry name" value="S1_domain"/>
</dbReference>
<dbReference type="Gene3D" id="3.30.1370.10">
    <property type="entry name" value="K Homology domain, type 1"/>
    <property type="match status" value="1"/>
</dbReference>
<evidence type="ECO:0000256" key="5">
    <source>
        <dbReference type="ARBA" id="ARBA00022884"/>
    </source>
</evidence>
<dbReference type="EC" id="2.7.7.8" evidence="2"/>
<dbReference type="Gene3D" id="2.40.50.140">
    <property type="entry name" value="Nucleic acid-binding proteins"/>
    <property type="match status" value="2"/>
</dbReference>
<dbReference type="SMART" id="SM00322">
    <property type="entry name" value="KH"/>
    <property type="match status" value="1"/>
</dbReference>
<evidence type="ECO:0000256" key="1">
    <source>
        <dbReference type="ARBA" id="ARBA00007404"/>
    </source>
</evidence>
<feature type="chain" id="PRO_5005190523" description="polyribonucleotide nucleotidyltransferase" evidence="9">
    <location>
        <begin position="28"/>
        <end position="1005"/>
    </location>
</feature>
<dbReference type="Pfam" id="PF00013">
    <property type="entry name" value="KH_1"/>
    <property type="match status" value="1"/>
</dbReference>
<evidence type="ECO:0000259" key="10">
    <source>
        <dbReference type="PROSITE" id="PS50126"/>
    </source>
</evidence>
<evidence type="ECO:0000256" key="4">
    <source>
        <dbReference type="ARBA" id="ARBA00022695"/>
    </source>
</evidence>
<keyword evidence="4" id="KW-0548">Nucleotidyltransferase</keyword>
<dbReference type="GO" id="GO:0003723">
    <property type="term" value="F:RNA binding"/>
    <property type="evidence" value="ECO:0007669"/>
    <property type="project" value="UniProtKB-UniRule"/>
</dbReference>